<name>A0A7C5YTL1_9CREN</name>
<organism evidence="1">
    <name type="scientific">Ignisphaera aggregans</name>
    <dbReference type="NCBI Taxonomy" id="334771"/>
    <lineage>
        <taxon>Archaea</taxon>
        <taxon>Thermoproteota</taxon>
        <taxon>Thermoprotei</taxon>
        <taxon>Desulfurococcales</taxon>
        <taxon>Desulfurococcaceae</taxon>
        <taxon>Ignisphaera</taxon>
    </lineage>
</organism>
<dbReference type="EMBL" id="DRUB01000163">
    <property type="protein sequence ID" value="HHR96770.1"/>
    <property type="molecule type" value="Genomic_DNA"/>
</dbReference>
<protein>
    <recommendedName>
        <fullName evidence="2">HEPN domain-containing protein</fullName>
    </recommendedName>
</protein>
<proteinExistence type="predicted"/>
<dbReference type="AlphaFoldDB" id="A0A7C5YTL1"/>
<reference evidence="1" key="1">
    <citation type="journal article" date="2020" name="mSystems">
        <title>Genome- and Community-Level Interaction Insights into Carbon Utilization and Element Cycling Functions of Hydrothermarchaeota in Hydrothermal Sediment.</title>
        <authorList>
            <person name="Zhou Z."/>
            <person name="Liu Y."/>
            <person name="Xu W."/>
            <person name="Pan J."/>
            <person name="Luo Z.H."/>
            <person name="Li M."/>
        </authorList>
    </citation>
    <scope>NUCLEOTIDE SEQUENCE [LARGE SCALE GENOMIC DNA]</scope>
    <source>
        <strain evidence="1">SpSt-1</strain>
    </source>
</reference>
<comment type="caution">
    <text evidence="1">The sequence shown here is derived from an EMBL/GenBank/DDBJ whole genome shotgun (WGS) entry which is preliminary data.</text>
</comment>
<gene>
    <name evidence="1" type="ORF">ENL47_08230</name>
</gene>
<sequence>MDLSFLSISPEVFEKEFIEEFNIIVEALEFLTEYYTKSRLPRVLQRKNLQLDELMMPDIANKGLLLAEKFLR</sequence>
<accession>A0A7C5YTL1</accession>
<evidence type="ECO:0000313" key="1">
    <source>
        <dbReference type="EMBL" id="HHR96770.1"/>
    </source>
</evidence>
<evidence type="ECO:0008006" key="2">
    <source>
        <dbReference type="Google" id="ProtNLM"/>
    </source>
</evidence>